<comment type="subcellular location">
    <subcellularLocation>
        <location evidence="2">Membrane</location>
    </subcellularLocation>
</comment>
<evidence type="ECO:0000256" key="3">
    <source>
        <dbReference type="ARBA" id="ARBA00012438"/>
    </source>
</evidence>
<dbReference type="InterPro" id="IPR004358">
    <property type="entry name" value="Sig_transdc_His_kin-like_C"/>
</dbReference>
<dbReference type="SMART" id="SM00387">
    <property type="entry name" value="HATPase_c"/>
    <property type="match status" value="1"/>
</dbReference>
<accession>A0A2S7IRX9</accession>
<evidence type="ECO:0000256" key="11">
    <source>
        <dbReference type="SAM" id="Phobius"/>
    </source>
</evidence>
<dbReference type="Gene3D" id="1.10.287.130">
    <property type="match status" value="1"/>
</dbReference>
<keyword evidence="4" id="KW-0597">Phosphoprotein</keyword>
<dbReference type="CDD" id="cd00075">
    <property type="entry name" value="HATPase"/>
    <property type="match status" value="1"/>
</dbReference>
<dbReference type="Gene3D" id="6.10.340.10">
    <property type="match status" value="1"/>
</dbReference>
<dbReference type="OrthoDB" id="594725at2"/>
<evidence type="ECO:0000313" key="15">
    <source>
        <dbReference type="Proteomes" id="UP000239590"/>
    </source>
</evidence>
<dbReference type="Gene3D" id="3.30.565.10">
    <property type="entry name" value="Histidine kinase-like ATPase, C-terminal domain"/>
    <property type="match status" value="1"/>
</dbReference>
<dbReference type="InterPro" id="IPR036097">
    <property type="entry name" value="HisK_dim/P_sf"/>
</dbReference>
<dbReference type="SUPFAM" id="SSF55874">
    <property type="entry name" value="ATPase domain of HSP90 chaperone/DNA topoisomerase II/histidine kinase"/>
    <property type="match status" value="1"/>
</dbReference>
<dbReference type="PRINTS" id="PR00344">
    <property type="entry name" value="BCTRLSENSOR"/>
</dbReference>
<proteinExistence type="predicted"/>
<dbReference type="PROSITE" id="PS50885">
    <property type="entry name" value="HAMP"/>
    <property type="match status" value="1"/>
</dbReference>
<evidence type="ECO:0000259" key="12">
    <source>
        <dbReference type="PROSITE" id="PS50109"/>
    </source>
</evidence>
<dbReference type="AlphaFoldDB" id="A0A2S7IRX9"/>
<evidence type="ECO:0000256" key="9">
    <source>
        <dbReference type="ARBA" id="ARBA00023012"/>
    </source>
</evidence>
<gene>
    <name evidence="14" type="ORF">C5O19_12665</name>
</gene>
<dbReference type="SMART" id="SM00388">
    <property type="entry name" value="HisKA"/>
    <property type="match status" value="1"/>
</dbReference>
<evidence type="ECO:0000259" key="13">
    <source>
        <dbReference type="PROSITE" id="PS50885"/>
    </source>
</evidence>
<evidence type="ECO:0000256" key="2">
    <source>
        <dbReference type="ARBA" id="ARBA00004370"/>
    </source>
</evidence>
<dbReference type="InterPro" id="IPR036890">
    <property type="entry name" value="HATPase_C_sf"/>
</dbReference>
<dbReference type="InterPro" id="IPR005467">
    <property type="entry name" value="His_kinase_dom"/>
</dbReference>
<dbReference type="Pfam" id="PF00512">
    <property type="entry name" value="HisKA"/>
    <property type="match status" value="1"/>
</dbReference>
<evidence type="ECO:0000256" key="7">
    <source>
        <dbReference type="ARBA" id="ARBA00022777"/>
    </source>
</evidence>
<feature type="domain" description="HAMP" evidence="13">
    <location>
        <begin position="177"/>
        <end position="232"/>
    </location>
</feature>
<dbReference type="InterPro" id="IPR003594">
    <property type="entry name" value="HATPase_dom"/>
</dbReference>
<evidence type="ECO:0000256" key="1">
    <source>
        <dbReference type="ARBA" id="ARBA00000085"/>
    </source>
</evidence>
<reference evidence="15" key="1">
    <citation type="submission" date="2018-02" db="EMBL/GenBank/DDBJ databases">
        <title>Genome sequencing of Solimonas sp. HR-BB.</title>
        <authorList>
            <person name="Lee Y."/>
            <person name="Jeon C.O."/>
        </authorList>
    </citation>
    <scope>NUCLEOTIDE SEQUENCE [LARGE SCALE GENOMIC DNA]</scope>
    <source>
        <strain evidence="15">HR-U</strain>
    </source>
</reference>
<dbReference type="InterPro" id="IPR003660">
    <property type="entry name" value="HAMP_dom"/>
</dbReference>
<dbReference type="SUPFAM" id="SSF47384">
    <property type="entry name" value="Homodimeric domain of signal transducing histidine kinase"/>
    <property type="match status" value="1"/>
</dbReference>
<dbReference type="PROSITE" id="PS50109">
    <property type="entry name" value="HIS_KIN"/>
    <property type="match status" value="1"/>
</dbReference>
<dbReference type="PANTHER" id="PTHR45436:SF5">
    <property type="entry name" value="SENSOR HISTIDINE KINASE TRCS"/>
    <property type="match status" value="1"/>
</dbReference>
<dbReference type="PANTHER" id="PTHR45436">
    <property type="entry name" value="SENSOR HISTIDINE KINASE YKOH"/>
    <property type="match status" value="1"/>
</dbReference>
<feature type="transmembrane region" description="Helical" evidence="11">
    <location>
        <begin position="12"/>
        <end position="30"/>
    </location>
</feature>
<keyword evidence="9" id="KW-0902">Two-component regulatory system</keyword>
<dbReference type="CDD" id="cd00082">
    <property type="entry name" value="HisKA"/>
    <property type="match status" value="1"/>
</dbReference>
<dbReference type="Proteomes" id="UP000239590">
    <property type="component" value="Unassembled WGS sequence"/>
</dbReference>
<dbReference type="InterPro" id="IPR050428">
    <property type="entry name" value="TCS_sensor_his_kinase"/>
</dbReference>
<dbReference type="GO" id="GO:0005886">
    <property type="term" value="C:plasma membrane"/>
    <property type="evidence" value="ECO:0007669"/>
    <property type="project" value="TreeGrafter"/>
</dbReference>
<evidence type="ECO:0000313" key="14">
    <source>
        <dbReference type="EMBL" id="PQA60429.1"/>
    </source>
</evidence>
<keyword evidence="6 11" id="KW-0812">Transmembrane</keyword>
<sequence>MKLRFKLTLQSTLIFAITLVIVFVGTYIIFKKHTDTIFFNKLSDRALIAAFVYFEKDEATKLNYSKQESMYRVPLVDEIVQVYDTTGKLIFVDNGPAVPISSKRLKEIQQAKSVQFYQNGRQCVGIYYQDNQGDFIIISSGVNVSGQDRLTNLGITMLTFFFGGVAINLLLNAWLSKRTFHPFIEVIDQVNTISADNLHLRLPQQKGATDDELQQVVATFNYFLERLEKSVKSQKHFLKHASHELKTPLAALIGELQVNLQQKRSEEEYQALVQTLLLDAQHLKDILEGLLILSGLESSRNFPIQAIQIDDVLWDVLGKIQLTHPSVVVEVEVSSEQDNTDWLIVEGNEVLLSLVLTNLIENAIKFSDAKPVVVALDYYTNLQIRIIDQGRGIEPAEQLKIFDLFYRGSNTTSVVGHGLGLHLTQRILDLHGFTLSFQSVVGEGSVFVIDFKQS</sequence>
<evidence type="ECO:0000256" key="6">
    <source>
        <dbReference type="ARBA" id="ARBA00022692"/>
    </source>
</evidence>
<comment type="catalytic activity">
    <reaction evidence="1">
        <text>ATP + protein L-histidine = ADP + protein N-phospho-L-histidine.</text>
        <dbReference type="EC" id="2.7.13.3"/>
    </reaction>
</comment>
<keyword evidence="15" id="KW-1185">Reference proteome</keyword>
<feature type="transmembrane region" description="Helical" evidence="11">
    <location>
        <begin position="153"/>
        <end position="175"/>
    </location>
</feature>
<evidence type="ECO:0000256" key="8">
    <source>
        <dbReference type="ARBA" id="ARBA00022989"/>
    </source>
</evidence>
<keyword evidence="7 14" id="KW-0418">Kinase</keyword>
<comment type="caution">
    <text evidence="14">The sequence shown here is derived from an EMBL/GenBank/DDBJ whole genome shotgun (WGS) entry which is preliminary data.</text>
</comment>
<name>A0A2S7IRX9_9BACT</name>
<protein>
    <recommendedName>
        <fullName evidence="3">histidine kinase</fullName>
        <ecNumber evidence="3">2.7.13.3</ecNumber>
    </recommendedName>
</protein>
<dbReference type="Pfam" id="PF02518">
    <property type="entry name" value="HATPase_c"/>
    <property type="match status" value="1"/>
</dbReference>
<evidence type="ECO:0000256" key="10">
    <source>
        <dbReference type="ARBA" id="ARBA00023136"/>
    </source>
</evidence>
<dbReference type="SMART" id="SM00304">
    <property type="entry name" value="HAMP"/>
    <property type="match status" value="1"/>
</dbReference>
<dbReference type="GO" id="GO:0000155">
    <property type="term" value="F:phosphorelay sensor kinase activity"/>
    <property type="evidence" value="ECO:0007669"/>
    <property type="project" value="InterPro"/>
</dbReference>
<evidence type="ECO:0000256" key="5">
    <source>
        <dbReference type="ARBA" id="ARBA00022679"/>
    </source>
</evidence>
<dbReference type="EMBL" id="PTRA01000001">
    <property type="protein sequence ID" value="PQA60429.1"/>
    <property type="molecule type" value="Genomic_DNA"/>
</dbReference>
<keyword evidence="10 11" id="KW-0472">Membrane</keyword>
<keyword evidence="8 11" id="KW-1133">Transmembrane helix</keyword>
<organism evidence="14 15">
    <name type="scientific">Siphonobacter curvatus</name>
    <dbReference type="NCBI Taxonomy" id="2094562"/>
    <lineage>
        <taxon>Bacteria</taxon>
        <taxon>Pseudomonadati</taxon>
        <taxon>Bacteroidota</taxon>
        <taxon>Cytophagia</taxon>
        <taxon>Cytophagales</taxon>
        <taxon>Cytophagaceae</taxon>
        <taxon>Siphonobacter</taxon>
    </lineage>
</organism>
<keyword evidence="5" id="KW-0808">Transferase</keyword>
<dbReference type="RefSeq" id="WP_104712717.1">
    <property type="nucleotide sequence ID" value="NZ_PTRA01000001.1"/>
</dbReference>
<feature type="domain" description="Histidine kinase" evidence="12">
    <location>
        <begin position="240"/>
        <end position="454"/>
    </location>
</feature>
<dbReference type="InterPro" id="IPR003661">
    <property type="entry name" value="HisK_dim/P_dom"/>
</dbReference>
<evidence type="ECO:0000256" key="4">
    <source>
        <dbReference type="ARBA" id="ARBA00022553"/>
    </source>
</evidence>
<dbReference type="EC" id="2.7.13.3" evidence="3"/>